<dbReference type="PIRSF" id="PIRSF005211">
    <property type="entry name" value="Ab_hydro_YheT"/>
    <property type="match status" value="1"/>
</dbReference>
<dbReference type="GO" id="GO:0016787">
    <property type="term" value="F:hydrolase activity"/>
    <property type="evidence" value="ECO:0007669"/>
    <property type="project" value="UniProtKB-KW"/>
</dbReference>
<accession>A0ABW1XFT1</accession>
<dbReference type="SUPFAM" id="SSF53474">
    <property type="entry name" value="alpha/beta-Hydrolases"/>
    <property type="match status" value="1"/>
</dbReference>
<protein>
    <submittedName>
        <fullName evidence="5">Hydrolase</fullName>
    </submittedName>
</protein>
<dbReference type="PANTHER" id="PTHR10794">
    <property type="entry name" value="ABHYDROLASE DOMAIN-CONTAINING PROTEIN"/>
    <property type="match status" value="1"/>
</dbReference>
<evidence type="ECO:0000313" key="5">
    <source>
        <dbReference type="EMBL" id="MFC6438621.1"/>
    </source>
</evidence>
<comment type="similarity">
    <text evidence="1">Belongs to the AB hydrolase superfamily. AB hydrolase 4 family.</text>
</comment>
<comment type="caution">
    <text evidence="5">The sequence shown here is derived from an EMBL/GenBank/DDBJ whole genome shotgun (WGS) entry which is preliminary data.</text>
</comment>
<evidence type="ECO:0000313" key="6">
    <source>
        <dbReference type="Proteomes" id="UP001596364"/>
    </source>
</evidence>
<proteinExistence type="inferred from homology"/>
<dbReference type="Gene3D" id="3.40.50.1820">
    <property type="entry name" value="alpha/beta hydrolase"/>
    <property type="match status" value="1"/>
</dbReference>
<dbReference type="PROSITE" id="PS01133">
    <property type="entry name" value="UPF0017"/>
    <property type="match status" value="1"/>
</dbReference>
<dbReference type="Pfam" id="PF00561">
    <property type="entry name" value="Abhydrolase_1"/>
    <property type="match status" value="1"/>
</dbReference>
<dbReference type="Proteomes" id="UP001596364">
    <property type="component" value="Unassembled WGS sequence"/>
</dbReference>
<organism evidence="5 6">
    <name type="scientific">Pseudobowmanella zhangzhouensis</name>
    <dbReference type="NCBI Taxonomy" id="1537679"/>
    <lineage>
        <taxon>Bacteria</taxon>
        <taxon>Pseudomonadati</taxon>
        <taxon>Pseudomonadota</taxon>
        <taxon>Gammaproteobacteria</taxon>
        <taxon>Alteromonadales</taxon>
        <taxon>Alteromonadaceae</taxon>
    </lineage>
</organism>
<gene>
    <name evidence="5" type="ORF">ACFP85_00405</name>
</gene>
<dbReference type="PANTHER" id="PTHR10794:SF94">
    <property type="entry name" value="ESTERASE YHET-RELATED"/>
    <property type="match status" value="1"/>
</dbReference>
<evidence type="ECO:0000256" key="1">
    <source>
        <dbReference type="ARBA" id="ARBA00010884"/>
    </source>
</evidence>
<dbReference type="RefSeq" id="WP_254426629.1">
    <property type="nucleotide sequence ID" value="NZ_JBHSUS010000001.1"/>
</dbReference>
<dbReference type="NCBIfam" id="NF008218">
    <property type="entry name" value="PRK10985.1"/>
    <property type="match status" value="1"/>
</dbReference>
<evidence type="ECO:0000256" key="2">
    <source>
        <dbReference type="ARBA" id="ARBA00022487"/>
    </source>
</evidence>
<name>A0ABW1XFT1_9ALTE</name>
<sequence>MKSRPQGSIVQSEFKPAWWARNRHVQTIWPRFFQRRLPLSLTWQRLELPDGDFVDVSWAPEPVNKKGIAVLFHGLEGSARSHYAHDMLAVLAKNGWHAVLMHFRGCGNGNNRLARAYHSGDTGDAIFFLNWLQQRFPDVTKVGVGFSLGANMLLKLLGEQPAQHWLKAAVAISPPFRLQECASAISRGFSNNYQKYLLKSMVNKVRDKMTRIDFRPWLKVGSRDVEQIGSFAEFDELITAPLHGFSDAKDYYLKCSASAFTTAIETPTLILHAEDDPFMTANIVPDSSELSGAVRLELSKKGGHVGFMQGSPWRPRIWTHERVLQFVNRFTNLSGGAR</sequence>
<dbReference type="InterPro" id="IPR029058">
    <property type="entry name" value="AB_hydrolase_fold"/>
</dbReference>
<feature type="domain" description="AB hydrolase-1" evidence="4">
    <location>
        <begin position="70"/>
        <end position="310"/>
    </location>
</feature>
<dbReference type="InterPro" id="IPR000073">
    <property type="entry name" value="AB_hydrolase_1"/>
</dbReference>
<keyword evidence="2" id="KW-0719">Serine esterase</keyword>
<keyword evidence="3 5" id="KW-0378">Hydrolase</keyword>
<dbReference type="InterPro" id="IPR000952">
    <property type="entry name" value="AB_hydrolase_4_CS"/>
</dbReference>
<dbReference type="InterPro" id="IPR050960">
    <property type="entry name" value="AB_hydrolase_4_sf"/>
</dbReference>
<keyword evidence="6" id="KW-1185">Reference proteome</keyword>
<evidence type="ECO:0000256" key="3">
    <source>
        <dbReference type="ARBA" id="ARBA00022801"/>
    </source>
</evidence>
<dbReference type="EMBL" id="JBHSUS010000001">
    <property type="protein sequence ID" value="MFC6438621.1"/>
    <property type="molecule type" value="Genomic_DNA"/>
</dbReference>
<dbReference type="InterPro" id="IPR012020">
    <property type="entry name" value="ABHD4"/>
</dbReference>
<evidence type="ECO:0000259" key="4">
    <source>
        <dbReference type="Pfam" id="PF00561"/>
    </source>
</evidence>
<reference evidence="6" key="1">
    <citation type="journal article" date="2019" name="Int. J. Syst. Evol. Microbiol.">
        <title>The Global Catalogue of Microorganisms (GCM) 10K type strain sequencing project: providing services to taxonomists for standard genome sequencing and annotation.</title>
        <authorList>
            <consortium name="The Broad Institute Genomics Platform"/>
            <consortium name="The Broad Institute Genome Sequencing Center for Infectious Disease"/>
            <person name="Wu L."/>
            <person name="Ma J."/>
        </authorList>
    </citation>
    <scope>NUCLEOTIDE SEQUENCE [LARGE SCALE GENOMIC DNA]</scope>
    <source>
        <strain evidence="6">CGMCC 1.16031</strain>
    </source>
</reference>